<sequence length="299" mass="33698">MKKFAFFIYFLTLLACKEKVSPSESDVFDSPTDLGLLENKSINEASGLIASVKNSGYLWTHNDSGDTNRIFLIDQNGKGTREFYLEGATNRDWEAISMASFTEGSFLYIADIGDNDAKYENCFIYKVAEPLVGSSTPQTNVLSNVQKITFKYPDGARDAESLMIDQATKDIYILSKRESNQRLYRLPYPQSFSEIITAEFVETVDFSNATNASLYLTDGSISGDNQEILIRNYFQVFHWRRGSNESVAETLKRSPNTYSYSVEPQGEGICFSSNQKSFFTISEEGSLKAPVRLYQSTKK</sequence>
<proteinExistence type="predicted"/>
<keyword evidence="2" id="KW-1185">Reference proteome</keyword>
<dbReference type="EMBL" id="JAYFUM010000001">
    <property type="protein sequence ID" value="MEA5137630.1"/>
    <property type="molecule type" value="Genomic_DNA"/>
</dbReference>
<dbReference type="Proteomes" id="UP001302949">
    <property type="component" value="Unassembled WGS sequence"/>
</dbReference>
<comment type="caution">
    <text evidence="1">The sequence shown here is derived from an EMBL/GenBank/DDBJ whole genome shotgun (WGS) entry which is preliminary data.</text>
</comment>
<evidence type="ECO:0000313" key="2">
    <source>
        <dbReference type="Proteomes" id="UP001302949"/>
    </source>
</evidence>
<gene>
    <name evidence="1" type="ORF">VB248_00720</name>
</gene>
<dbReference type="PROSITE" id="PS51257">
    <property type="entry name" value="PROKAR_LIPOPROTEIN"/>
    <property type="match status" value="1"/>
</dbReference>
<reference evidence="1 2" key="1">
    <citation type="submission" date="2023-12" db="EMBL/GenBank/DDBJ databases">
        <title>Novel species of the genus Arcicella isolated from rivers.</title>
        <authorList>
            <person name="Lu H."/>
        </authorList>
    </citation>
    <scope>NUCLEOTIDE SEQUENCE [LARGE SCALE GENOMIC DNA]</scope>
    <source>
        <strain evidence="1 2">KCTC 23307</strain>
    </source>
</reference>
<accession>A0ABU5Q480</accession>
<dbReference type="RefSeq" id="WP_323294810.1">
    <property type="nucleotide sequence ID" value="NZ_JAYFUM010000001.1"/>
</dbReference>
<organism evidence="1 2">
    <name type="scientific">Arcicella rigui</name>
    <dbReference type="NCBI Taxonomy" id="797020"/>
    <lineage>
        <taxon>Bacteria</taxon>
        <taxon>Pseudomonadati</taxon>
        <taxon>Bacteroidota</taxon>
        <taxon>Cytophagia</taxon>
        <taxon>Cytophagales</taxon>
        <taxon>Flectobacillaceae</taxon>
        <taxon>Arcicella</taxon>
    </lineage>
</organism>
<protein>
    <recommendedName>
        <fullName evidence="3">PE-PGRS family protein</fullName>
    </recommendedName>
</protein>
<evidence type="ECO:0000313" key="1">
    <source>
        <dbReference type="EMBL" id="MEA5137630.1"/>
    </source>
</evidence>
<name>A0ABU5Q480_9BACT</name>
<evidence type="ECO:0008006" key="3">
    <source>
        <dbReference type="Google" id="ProtNLM"/>
    </source>
</evidence>